<dbReference type="GeneID" id="18938392"/>
<reference evidence="1 2" key="1">
    <citation type="journal article" date="2014" name="Arch. Virol.">
        <title>Complete genome sequence of a novel phage, vB_MoxS-ISF9, infecting methylotrophic Microbacterium: first report of a virulent Microbacterium phage.</title>
        <authorList>
            <person name="Zamani I."/>
            <person name="Bouzari M."/>
            <person name="Emtiazi G."/>
            <person name="Ghasemi S.M."/>
            <person name="Chang H.I."/>
        </authorList>
    </citation>
    <scope>NUCLEOTIDE SEQUENCE [LARGE SCALE GENOMIC DNA]</scope>
</reference>
<organism evidence="1 2">
    <name type="scientific">Microbacterium phage vB_MoxS-ISF9</name>
    <dbReference type="NCBI Taxonomy" id="1458670"/>
    <lineage>
        <taxon>Viruses</taxon>
        <taxon>Duplodnaviria</taxon>
        <taxon>Heunggongvirae</taxon>
        <taxon>Uroviricota</taxon>
        <taxon>Caudoviricetes</taxon>
        <taxon>Farahnazvirus</taxon>
        <taxon>Farahnazvirus ISF9</taxon>
    </lineage>
</organism>
<dbReference type="EMBL" id="KJ173786">
    <property type="protein sequence ID" value="AHL18551.1"/>
    <property type="molecule type" value="Genomic_DNA"/>
</dbReference>
<dbReference type="Proteomes" id="UP000019700">
    <property type="component" value="Genome"/>
</dbReference>
<sequence>MGKLKAGARVKLTGSAWADMGWGGRIVTVLDASTCIASGVFVVPAEWGHKGGQRYYVHDGDSSWGYELVDGVERTYSAGEIVNAIQSLTEAGVHRELAVKVVSDRVQAGGEL</sequence>
<accession>W8PFA3</accession>
<dbReference type="KEGG" id="vg:18938392"/>
<gene>
    <name evidence="1" type="ORF">ISF9_081</name>
</gene>
<proteinExistence type="predicted"/>
<evidence type="ECO:0000313" key="2">
    <source>
        <dbReference type="Proteomes" id="UP000019700"/>
    </source>
</evidence>
<evidence type="ECO:0000313" key="1">
    <source>
        <dbReference type="EMBL" id="AHL18551.1"/>
    </source>
</evidence>
<protein>
    <submittedName>
        <fullName evidence="1">Uncharacterized protein</fullName>
    </submittedName>
</protein>
<keyword evidence="2" id="KW-1185">Reference proteome</keyword>
<name>W8PFA3_9CAUD</name>
<dbReference type="RefSeq" id="YP_009021526.1">
    <property type="nucleotide sequence ID" value="NC_023859.1"/>
</dbReference>